<dbReference type="PANTHER" id="PTHR31264:SF32">
    <property type="entry name" value="F-BOX DOMAIN-CONTAINING PROTEIN"/>
    <property type="match status" value="1"/>
</dbReference>
<evidence type="ECO:0000313" key="1">
    <source>
        <dbReference type="EnsemblPlants" id="EMT21634"/>
    </source>
</evidence>
<dbReference type="CDD" id="cd09917">
    <property type="entry name" value="F-box_SF"/>
    <property type="match status" value="1"/>
</dbReference>
<dbReference type="InterPro" id="IPR036047">
    <property type="entry name" value="F-box-like_dom_sf"/>
</dbReference>
<proteinExistence type="predicted"/>
<dbReference type="SUPFAM" id="SSF81383">
    <property type="entry name" value="F-box domain"/>
    <property type="match status" value="1"/>
</dbReference>
<organism evidence="1">
    <name type="scientific">Aegilops tauschii</name>
    <name type="common">Tausch's goatgrass</name>
    <name type="synonym">Aegilops squarrosa</name>
    <dbReference type="NCBI Taxonomy" id="37682"/>
    <lineage>
        <taxon>Eukaryota</taxon>
        <taxon>Viridiplantae</taxon>
        <taxon>Streptophyta</taxon>
        <taxon>Embryophyta</taxon>
        <taxon>Tracheophyta</taxon>
        <taxon>Spermatophyta</taxon>
        <taxon>Magnoliopsida</taxon>
        <taxon>Liliopsida</taxon>
        <taxon>Poales</taxon>
        <taxon>Poaceae</taxon>
        <taxon>BOP clade</taxon>
        <taxon>Pooideae</taxon>
        <taxon>Triticodae</taxon>
        <taxon>Triticeae</taxon>
        <taxon>Triticinae</taxon>
        <taxon>Aegilops</taxon>
    </lineage>
</organism>
<dbReference type="AlphaFoldDB" id="M8BI35"/>
<sequence>MAPPPPSHPAQPPEPPFLQTPVELLEEIFLRLPTAEDLARASTACTSFHRVIGGHGFLRRYRVLHRPPLIGMFHKPFLTALPPHPSALAARAFADFDFSCSSFLPSTAGRAWSPIDFFDGRALLDCTPVEHGSGSAILVGPDGEGPRRLRPSAPPLRPITRLPGNLKAMVHRPDLLGLETFLAPGDDEEDPLSFRVMCLAECRMHLLLLVFSSLDGQWQVHTYCQWNAKATFASFEKSESGLSYRRLVHGSFCWHLHFLNKLLLLDKHTLEFSAVNLPPERIWRSRFVIVEAAEGALGRLTISYDQYSEYGSYFLTYCVLRNNHRKSEKVIPLPISRAILIGVAGGYLLIEGFYTTPSLEELSQEALKFGYFSVDLKTLQVELFAGLSKSIFPGRLYAGFPPSLCPPTV</sequence>
<dbReference type="ExpressionAtlas" id="M8BI35">
    <property type="expression patterns" value="baseline"/>
</dbReference>
<accession>M8BI35</accession>
<protein>
    <submittedName>
        <fullName evidence="1">Uncharacterized protein</fullName>
    </submittedName>
</protein>
<name>M8BI35_AEGTA</name>
<dbReference type="SMART" id="SM00256">
    <property type="entry name" value="FBOX"/>
    <property type="match status" value="1"/>
</dbReference>
<reference evidence="1" key="1">
    <citation type="submission" date="2015-06" db="UniProtKB">
        <authorList>
            <consortium name="EnsemblPlants"/>
        </authorList>
    </citation>
    <scope>IDENTIFICATION</scope>
</reference>
<dbReference type="PANTHER" id="PTHR31264">
    <property type="entry name" value="OS07G0554500 PROTEIN-RELATED"/>
    <property type="match status" value="1"/>
</dbReference>
<dbReference type="EnsemblPlants" id="EMT21634">
    <property type="protein sequence ID" value="EMT21634"/>
    <property type="gene ID" value="F775_02459"/>
</dbReference>
<dbReference type="Pfam" id="PF12937">
    <property type="entry name" value="F-box-like"/>
    <property type="match status" value="1"/>
</dbReference>
<dbReference type="InterPro" id="IPR001810">
    <property type="entry name" value="F-box_dom"/>
</dbReference>